<reference evidence="3" key="2">
    <citation type="journal article" date="2021" name="PeerJ">
        <title>Extensive microbial diversity within the chicken gut microbiome revealed by metagenomics and culture.</title>
        <authorList>
            <person name="Gilroy R."/>
            <person name="Ravi A."/>
            <person name="Getino M."/>
            <person name="Pursley I."/>
            <person name="Horton D.L."/>
            <person name="Alikhan N.F."/>
            <person name="Baker D."/>
            <person name="Gharbi K."/>
            <person name="Hall N."/>
            <person name="Watson M."/>
            <person name="Adriaenssens E.M."/>
            <person name="Foster-Nyarko E."/>
            <person name="Jarju S."/>
            <person name="Secka A."/>
            <person name="Antonio M."/>
            <person name="Oren A."/>
            <person name="Chaudhuri R.R."/>
            <person name="La Ragione R."/>
            <person name="Hildebrand F."/>
            <person name="Pallen M.J."/>
        </authorList>
    </citation>
    <scope>NUCLEOTIDE SEQUENCE</scope>
    <source>
        <strain evidence="3">B3-4054</strain>
    </source>
</reference>
<sequence length="440" mass="49601">MKSEGFQVFNNFFHAYLRERDLDKFCAMVSENVVSIGTGKHELCVGKAAFREMYSMELLSAPDPVNFEILECSDSFVSDTFLSCFLHMRVDIPGGGSFIGRFTGSCAKLDGEWRITNLHMSLPSPEQPEDSFFPDLHYKEGAESISGETARALTYSISSVVPGGILGAYAEEGLPFYTINNELLQYMGLSYEEFLQATGEMTLNIAHPDDRRMVERVVFSGLHSSGEYEVQFRLMQKGASFVWMYARGKKLQTVNGRDIFISVMINISRMIEMQEMLTFEASRDVLTPLLNRRALIKMIEDSFRVQDTGCFFIIDIDNFKKLNDTMGHQVGDAALKDISKVLLRRTRSTDIVARLGGDEFAVYYPGLEVPDVAARRADQIQKDFAAVARKKYTGSNISLSIGSTMRTAGMNFDDIYRNADYALYAVKNSGKKGFRMWPEM</sequence>
<protein>
    <submittedName>
        <fullName evidence="3">Diguanylate cyclase</fullName>
    </submittedName>
</protein>
<dbReference type="Pfam" id="PF00990">
    <property type="entry name" value="GGDEF"/>
    <property type="match status" value="1"/>
</dbReference>
<dbReference type="InterPro" id="IPR032710">
    <property type="entry name" value="NTF2-like_dom_sf"/>
</dbReference>
<dbReference type="Proteomes" id="UP000823616">
    <property type="component" value="Unassembled WGS sequence"/>
</dbReference>
<feature type="domain" description="GGDEF" evidence="2">
    <location>
        <begin position="307"/>
        <end position="439"/>
    </location>
</feature>
<comment type="caution">
    <text evidence="3">The sequence shown here is derived from an EMBL/GenBank/DDBJ whole genome shotgun (WGS) entry which is preliminary data.</text>
</comment>
<dbReference type="InterPro" id="IPR029787">
    <property type="entry name" value="Nucleotide_cyclase"/>
</dbReference>
<dbReference type="InterPro" id="IPR037401">
    <property type="entry name" value="SnoaL-like"/>
</dbReference>
<dbReference type="CDD" id="cd01949">
    <property type="entry name" value="GGDEF"/>
    <property type="match status" value="1"/>
</dbReference>
<dbReference type="SMART" id="SM00267">
    <property type="entry name" value="GGDEF"/>
    <property type="match status" value="1"/>
</dbReference>
<evidence type="ECO:0000259" key="2">
    <source>
        <dbReference type="PROSITE" id="PS50887"/>
    </source>
</evidence>
<dbReference type="Pfam" id="PF08447">
    <property type="entry name" value="PAS_3"/>
    <property type="match status" value="1"/>
</dbReference>
<dbReference type="InterPro" id="IPR013655">
    <property type="entry name" value="PAS_fold_3"/>
</dbReference>
<dbReference type="NCBIfam" id="TIGR00254">
    <property type="entry name" value="GGDEF"/>
    <property type="match status" value="1"/>
</dbReference>
<feature type="domain" description="PAS" evidence="1">
    <location>
        <begin position="179"/>
        <end position="225"/>
    </location>
</feature>
<dbReference type="CDD" id="cd00130">
    <property type="entry name" value="PAS"/>
    <property type="match status" value="1"/>
</dbReference>
<dbReference type="PROSITE" id="PS50112">
    <property type="entry name" value="PAS"/>
    <property type="match status" value="1"/>
</dbReference>
<dbReference type="SUPFAM" id="SSF55073">
    <property type="entry name" value="Nucleotide cyclase"/>
    <property type="match status" value="1"/>
</dbReference>
<dbReference type="Gene3D" id="3.10.450.50">
    <property type="match status" value="1"/>
</dbReference>
<name>A0A9D9HH84_9SPIR</name>
<gene>
    <name evidence="3" type="ORF">IAA96_04425</name>
</gene>
<dbReference type="InterPro" id="IPR000014">
    <property type="entry name" value="PAS"/>
</dbReference>
<organism evidence="3 4">
    <name type="scientific">Candidatus Avitreponema avistercoris</name>
    <dbReference type="NCBI Taxonomy" id="2840705"/>
    <lineage>
        <taxon>Bacteria</taxon>
        <taxon>Pseudomonadati</taxon>
        <taxon>Spirochaetota</taxon>
        <taxon>Spirochaetia</taxon>
        <taxon>Spirochaetales</taxon>
        <taxon>Candidatus Avitreponema</taxon>
    </lineage>
</organism>
<dbReference type="PANTHER" id="PTHR46663">
    <property type="entry name" value="DIGUANYLATE CYCLASE DGCT-RELATED"/>
    <property type="match status" value="1"/>
</dbReference>
<dbReference type="Gene3D" id="3.30.450.20">
    <property type="entry name" value="PAS domain"/>
    <property type="match status" value="1"/>
</dbReference>
<dbReference type="Pfam" id="PF13474">
    <property type="entry name" value="SnoaL_3"/>
    <property type="match status" value="1"/>
</dbReference>
<reference evidence="3" key="1">
    <citation type="submission" date="2020-10" db="EMBL/GenBank/DDBJ databases">
        <authorList>
            <person name="Gilroy R."/>
        </authorList>
    </citation>
    <scope>NUCLEOTIDE SEQUENCE</scope>
    <source>
        <strain evidence="3">B3-4054</strain>
    </source>
</reference>
<dbReference type="Gene3D" id="3.30.70.270">
    <property type="match status" value="1"/>
</dbReference>
<proteinExistence type="predicted"/>
<dbReference type="AlphaFoldDB" id="A0A9D9HH84"/>
<dbReference type="PROSITE" id="PS50887">
    <property type="entry name" value="GGDEF"/>
    <property type="match status" value="1"/>
</dbReference>
<dbReference type="SUPFAM" id="SSF55785">
    <property type="entry name" value="PYP-like sensor domain (PAS domain)"/>
    <property type="match status" value="1"/>
</dbReference>
<dbReference type="SUPFAM" id="SSF54427">
    <property type="entry name" value="NTF2-like"/>
    <property type="match status" value="1"/>
</dbReference>
<dbReference type="InterPro" id="IPR043128">
    <property type="entry name" value="Rev_trsase/Diguanyl_cyclase"/>
</dbReference>
<evidence type="ECO:0000259" key="1">
    <source>
        <dbReference type="PROSITE" id="PS50112"/>
    </source>
</evidence>
<evidence type="ECO:0000313" key="3">
    <source>
        <dbReference type="EMBL" id="MBO8450333.1"/>
    </source>
</evidence>
<dbReference type="InterPro" id="IPR035965">
    <property type="entry name" value="PAS-like_dom_sf"/>
</dbReference>
<dbReference type="EMBL" id="JADIMS010000071">
    <property type="protein sequence ID" value="MBO8450333.1"/>
    <property type="molecule type" value="Genomic_DNA"/>
</dbReference>
<evidence type="ECO:0000313" key="4">
    <source>
        <dbReference type="Proteomes" id="UP000823616"/>
    </source>
</evidence>
<dbReference type="PANTHER" id="PTHR46663:SF4">
    <property type="entry name" value="DIGUANYLATE CYCLASE DGCT-RELATED"/>
    <property type="match status" value="1"/>
</dbReference>
<dbReference type="InterPro" id="IPR000160">
    <property type="entry name" value="GGDEF_dom"/>
</dbReference>
<dbReference type="InterPro" id="IPR052163">
    <property type="entry name" value="DGC-Regulatory_Protein"/>
</dbReference>
<accession>A0A9D9HH84</accession>